<evidence type="ECO:0008006" key="4">
    <source>
        <dbReference type="Google" id="ProtNLM"/>
    </source>
</evidence>
<comment type="caution">
    <text evidence="2">The sequence shown here is derived from an EMBL/GenBank/DDBJ whole genome shotgun (WGS) entry which is preliminary data.</text>
</comment>
<reference evidence="3" key="1">
    <citation type="submission" date="2017-09" db="EMBL/GenBank/DDBJ databases">
        <title>Depth-based differentiation of microbial function through sediment-hosted aquifers and enrichment of novel symbionts in the deep terrestrial subsurface.</title>
        <authorList>
            <person name="Probst A.J."/>
            <person name="Ladd B."/>
            <person name="Jarett J.K."/>
            <person name="Geller-Mcgrath D.E."/>
            <person name="Sieber C.M.K."/>
            <person name="Emerson J.B."/>
            <person name="Anantharaman K."/>
            <person name="Thomas B.C."/>
            <person name="Malmstrom R."/>
            <person name="Stieglmeier M."/>
            <person name="Klingl A."/>
            <person name="Woyke T."/>
            <person name="Ryan C.M."/>
            <person name="Banfield J.F."/>
        </authorList>
    </citation>
    <scope>NUCLEOTIDE SEQUENCE [LARGE SCALE GENOMIC DNA]</scope>
</reference>
<sequence>MKIKLLAVVLSLTTCFLFSHAYAEGKNRAEEISRVIIQVNDLQKKKDTFMKTSPSSSAKELVADIHERMLKAKDLTLTACANEKTYHECTSRLSTLERLIALEKRILDDQSPAI</sequence>
<feature type="signal peptide" evidence="1">
    <location>
        <begin position="1"/>
        <end position="23"/>
    </location>
</feature>
<keyword evidence="1" id="KW-0732">Signal</keyword>
<feature type="chain" id="PRO_5014617816" description="DUF5667 domain-containing protein" evidence="1">
    <location>
        <begin position="24"/>
        <end position="114"/>
    </location>
</feature>
<protein>
    <recommendedName>
        <fullName evidence="4">DUF5667 domain-containing protein</fullName>
    </recommendedName>
</protein>
<evidence type="ECO:0000313" key="2">
    <source>
        <dbReference type="EMBL" id="PJE64754.1"/>
    </source>
</evidence>
<name>A0A2M8KXU6_9BACT</name>
<accession>A0A2M8KXU6</accession>
<evidence type="ECO:0000313" key="3">
    <source>
        <dbReference type="Proteomes" id="UP000229098"/>
    </source>
</evidence>
<dbReference type="EMBL" id="PFEF01000003">
    <property type="protein sequence ID" value="PJE64754.1"/>
    <property type="molecule type" value="Genomic_DNA"/>
</dbReference>
<dbReference type="AlphaFoldDB" id="A0A2M8KXU6"/>
<proteinExistence type="predicted"/>
<organism evidence="2 3">
    <name type="scientific">Candidatus Ryanbacteria bacterium CG10_big_fil_rev_8_21_14_0_10_43_42</name>
    <dbReference type="NCBI Taxonomy" id="1974864"/>
    <lineage>
        <taxon>Bacteria</taxon>
        <taxon>Candidatus Ryaniibacteriota</taxon>
    </lineage>
</organism>
<gene>
    <name evidence="2" type="ORF">COU90_00595</name>
</gene>
<dbReference type="Proteomes" id="UP000229098">
    <property type="component" value="Unassembled WGS sequence"/>
</dbReference>
<evidence type="ECO:0000256" key="1">
    <source>
        <dbReference type="SAM" id="SignalP"/>
    </source>
</evidence>